<evidence type="ECO:0000313" key="1">
    <source>
        <dbReference type="EMBL" id="KAF6282398.1"/>
    </source>
</evidence>
<gene>
    <name evidence="1" type="ORF">mMyoMyo1_010043</name>
</gene>
<name>A0A7J7S210_MYOMY</name>
<evidence type="ECO:0000313" key="2">
    <source>
        <dbReference type="Proteomes" id="UP000527355"/>
    </source>
</evidence>
<sequence length="123" mass="13241">MSPSAYPTANPVRLMAESVRLWDRSGGAPTAQPQNEYFTYLTAYRSPTATRACAVPVLAVVMLSSETTWLAPWSCGGRDSTCPATSGQPFSGRTGTPELSGNFGCFILAFGNLFQEKDTMPYT</sequence>
<comment type="caution">
    <text evidence="1">The sequence shown here is derived from an EMBL/GenBank/DDBJ whole genome shotgun (WGS) entry which is preliminary data.</text>
</comment>
<dbReference type="AlphaFoldDB" id="A0A7J7S210"/>
<organism evidence="1 2">
    <name type="scientific">Myotis myotis</name>
    <name type="common">Greater mouse-eared bat</name>
    <name type="synonym">Vespertilio myotis</name>
    <dbReference type="NCBI Taxonomy" id="51298"/>
    <lineage>
        <taxon>Eukaryota</taxon>
        <taxon>Metazoa</taxon>
        <taxon>Chordata</taxon>
        <taxon>Craniata</taxon>
        <taxon>Vertebrata</taxon>
        <taxon>Euteleostomi</taxon>
        <taxon>Mammalia</taxon>
        <taxon>Eutheria</taxon>
        <taxon>Laurasiatheria</taxon>
        <taxon>Chiroptera</taxon>
        <taxon>Yangochiroptera</taxon>
        <taxon>Vespertilionidae</taxon>
        <taxon>Myotis</taxon>
    </lineage>
</organism>
<proteinExistence type="predicted"/>
<reference evidence="1 2" key="1">
    <citation type="journal article" date="2020" name="Nature">
        <title>Six reference-quality genomes reveal evolution of bat adaptations.</title>
        <authorList>
            <person name="Jebb D."/>
            <person name="Huang Z."/>
            <person name="Pippel M."/>
            <person name="Hughes G.M."/>
            <person name="Lavrichenko K."/>
            <person name="Devanna P."/>
            <person name="Winkler S."/>
            <person name="Jermiin L.S."/>
            <person name="Skirmuntt E.C."/>
            <person name="Katzourakis A."/>
            <person name="Burkitt-Gray L."/>
            <person name="Ray D.A."/>
            <person name="Sullivan K.A.M."/>
            <person name="Roscito J.G."/>
            <person name="Kirilenko B.M."/>
            <person name="Davalos L.M."/>
            <person name="Corthals A.P."/>
            <person name="Power M.L."/>
            <person name="Jones G."/>
            <person name="Ransome R.D."/>
            <person name="Dechmann D.K.N."/>
            <person name="Locatelli A.G."/>
            <person name="Puechmaille S.J."/>
            <person name="Fedrigo O."/>
            <person name="Jarvis E.D."/>
            <person name="Hiller M."/>
            <person name="Vernes S.C."/>
            <person name="Myers E.W."/>
            <person name="Teeling E.C."/>
        </authorList>
    </citation>
    <scope>NUCLEOTIDE SEQUENCE [LARGE SCALE GENOMIC DNA]</scope>
    <source>
        <strain evidence="1">MMyoMyo1</strain>
        <tissue evidence="1">Flight muscle</tissue>
    </source>
</reference>
<dbReference type="Proteomes" id="UP000527355">
    <property type="component" value="Unassembled WGS sequence"/>
</dbReference>
<protein>
    <submittedName>
        <fullName evidence="1">Uncharacterized protein</fullName>
    </submittedName>
</protein>
<accession>A0A7J7S210</accession>
<keyword evidence="2" id="KW-1185">Reference proteome</keyword>
<dbReference type="EMBL" id="JABWUV010000020">
    <property type="protein sequence ID" value="KAF6282398.1"/>
    <property type="molecule type" value="Genomic_DNA"/>
</dbReference>